<dbReference type="AlphaFoldDB" id="A0A175RA72"/>
<comment type="caution">
    <text evidence="2">The sequence shown here is derived from an EMBL/GenBank/DDBJ whole genome shotgun (WGS) entry which is preliminary data.</text>
</comment>
<feature type="region of interest" description="Disordered" evidence="1">
    <location>
        <begin position="1"/>
        <end position="37"/>
    </location>
</feature>
<dbReference type="RefSeq" id="WP_058634722.1">
    <property type="nucleotide sequence ID" value="NZ_LDPZ01000018.1"/>
</dbReference>
<accession>A0A175RA72</accession>
<protein>
    <submittedName>
        <fullName evidence="2">Uncharacterized protein</fullName>
    </submittedName>
</protein>
<organism evidence="2 3">
    <name type="scientific">Aureimonas ureilytica</name>
    <dbReference type="NCBI Taxonomy" id="401562"/>
    <lineage>
        <taxon>Bacteria</taxon>
        <taxon>Pseudomonadati</taxon>
        <taxon>Pseudomonadota</taxon>
        <taxon>Alphaproteobacteria</taxon>
        <taxon>Hyphomicrobiales</taxon>
        <taxon>Aurantimonadaceae</taxon>
        <taxon>Aureimonas</taxon>
    </lineage>
</organism>
<sequence length="74" mass="8435">MSKSVLAMMGRKASETLRGRASRQRPAYPPPTGHERADMRDIDSLQHFGAVQRNSFLTKSAGYILHLKRLPRER</sequence>
<gene>
    <name evidence="2" type="ORF">NS226_09060</name>
</gene>
<name>A0A175RA72_9HYPH</name>
<reference evidence="2 3" key="1">
    <citation type="journal article" date="2016" name="Front. Microbiol.">
        <title>Genomic Resource of Rice Seed Associated Bacteria.</title>
        <authorList>
            <person name="Midha S."/>
            <person name="Bansal K."/>
            <person name="Sharma S."/>
            <person name="Kumar N."/>
            <person name="Patil P.P."/>
            <person name="Chaudhry V."/>
            <person name="Patil P.B."/>
        </authorList>
    </citation>
    <scope>NUCLEOTIDE SEQUENCE [LARGE SCALE GENOMIC DNA]</scope>
    <source>
        <strain evidence="2 3">NS226</strain>
    </source>
</reference>
<evidence type="ECO:0000313" key="3">
    <source>
        <dbReference type="Proteomes" id="UP000078272"/>
    </source>
</evidence>
<evidence type="ECO:0000256" key="1">
    <source>
        <dbReference type="SAM" id="MobiDB-lite"/>
    </source>
</evidence>
<evidence type="ECO:0000313" key="2">
    <source>
        <dbReference type="EMBL" id="KTQ96014.1"/>
    </source>
</evidence>
<proteinExistence type="predicted"/>
<dbReference type="PATRIC" id="fig|401562.3.peg.1203"/>
<dbReference type="EMBL" id="LDPZ01000018">
    <property type="protein sequence ID" value="KTQ96014.1"/>
    <property type="molecule type" value="Genomic_DNA"/>
</dbReference>
<dbReference type="Proteomes" id="UP000078272">
    <property type="component" value="Unassembled WGS sequence"/>
</dbReference>